<sequence length="87" mass="9463">MASCEGPLRSEYLPNQGGSRSSLQTVGRLMPPLSMFLFTDGSQLNDGSTGAGWYGHWGAWKQESTCDHLALPRHEVFDAEAVATYEG</sequence>
<dbReference type="EMBL" id="JXNT01000008">
    <property type="protein sequence ID" value="ODM17627.1"/>
    <property type="molecule type" value="Genomic_DNA"/>
</dbReference>
<dbReference type="OrthoDB" id="4515044at2759"/>
<dbReference type="AlphaFoldDB" id="A0A1E3B9K4"/>
<gene>
    <name evidence="2" type="ORF">SI65_07302</name>
</gene>
<accession>A0A1E3B9K4</accession>
<evidence type="ECO:0000313" key="2">
    <source>
        <dbReference type="EMBL" id="ODM17627.1"/>
    </source>
</evidence>
<proteinExistence type="predicted"/>
<name>A0A1E3B9K4_ASPCR</name>
<keyword evidence="3" id="KW-1185">Reference proteome</keyword>
<feature type="region of interest" description="Disordered" evidence="1">
    <location>
        <begin position="1"/>
        <end position="24"/>
    </location>
</feature>
<evidence type="ECO:0000256" key="1">
    <source>
        <dbReference type="SAM" id="MobiDB-lite"/>
    </source>
</evidence>
<dbReference type="VEuPathDB" id="FungiDB:SI65_07302"/>
<comment type="caution">
    <text evidence="2">The sequence shown here is derived from an EMBL/GenBank/DDBJ whole genome shotgun (WGS) entry which is preliminary data.</text>
</comment>
<protein>
    <submittedName>
        <fullName evidence="2">Uncharacterized protein</fullName>
    </submittedName>
</protein>
<reference evidence="2 3" key="1">
    <citation type="journal article" date="2016" name="BMC Genomics">
        <title>Comparative genomic and transcriptomic analyses of the Fuzhuan brick tea-fermentation fungus Aspergillus cristatus.</title>
        <authorList>
            <person name="Ge Y."/>
            <person name="Wang Y."/>
            <person name="Liu Y."/>
            <person name="Tan Y."/>
            <person name="Ren X."/>
            <person name="Zhang X."/>
            <person name="Hyde K.D."/>
            <person name="Liu Y."/>
            <person name="Liu Z."/>
        </authorList>
    </citation>
    <scope>NUCLEOTIDE SEQUENCE [LARGE SCALE GENOMIC DNA]</scope>
    <source>
        <strain evidence="2 3">GZAAS20.1005</strain>
    </source>
</reference>
<organism evidence="2 3">
    <name type="scientific">Aspergillus cristatus</name>
    <name type="common">Chinese Fuzhuan brick tea-fermentation fungus</name>
    <name type="synonym">Eurotium cristatum</name>
    <dbReference type="NCBI Taxonomy" id="573508"/>
    <lineage>
        <taxon>Eukaryota</taxon>
        <taxon>Fungi</taxon>
        <taxon>Dikarya</taxon>
        <taxon>Ascomycota</taxon>
        <taxon>Pezizomycotina</taxon>
        <taxon>Eurotiomycetes</taxon>
        <taxon>Eurotiomycetidae</taxon>
        <taxon>Eurotiales</taxon>
        <taxon>Aspergillaceae</taxon>
        <taxon>Aspergillus</taxon>
        <taxon>Aspergillus subgen. Aspergillus</taxon>
    </lineage>
</organism>
<dbReference type="Proteomes" id="UP000094569">
    <property type="component" value="Unassembled WGS sequence"/>
</dbReference>
<evidence type="ECO:0000313" key="3">
    <source>
        <dbReference type="Proteomes" id="UP000094569"/>
    </source>
</evidence>